<name>A0A9P4N7K8_9PLEO</name>
<dbReference type="EMBL" id="ML986596">
    <property type="protein sequence ID" value="KAF2266714.1"/>
    <property type="molecule type" value="Genomic_DNA"/>
</dbReference>
<evidence type="ECO:0000313" key="1">
    <source>
        <dbReference type="EMBL" id="KAF2266714.1"/>
    </source>
</evidence>
<comment type="caution">
    <text evidence="1">The sequence shown here is derived from an EMBL/GenBank/DDBJ whole genome shotgun (WGS) entry which is preliminary data.</text>
</comment>
<accession>A0A9P4N7K8</accession>
<organism evidence="1 2">
    <name type="scientific">Lojkania enalia</name>
    <dbReference type="NCBI Taxonomy" id="147567"/>
    <lineage>
        <taxon>Eukaryota</taxon>
        <taxon>Fungi</taxon>
        <taxon>Dikarya</taxon>
        <taxon>Ascomycota</taxon>
        <taxon>Pezizomycotina</taxon>
        <taxon>Dothideomycetes</taxon>
        <taxon>Pleosporomycetidae</taxon>
        <taxon>Pleosporales</taxon>
        <taxon>Pleosporales incertae sedis</taxon>
        <taxon>Lojkania</taxon>
    </lineage>
</organism>
<dbReference type="AlphaFoldDB" id="A0A9P4N7K8"/>
<protein>
    <submittedName>
        <fullName evidence="1">Uncharacterized protein</fullName>
    </submittedName>
</protein>
<evidence type="ECO:0000313" key="2">
    <source>
        <dbReference type="Proteomes" id="UP000800093"/>
    </source>
</evidence>
<proteinExistence type="predicted"/>
<sequence length="161" mass="17863">MSVQSSWCYCLSKRHSREHRRSTANGLYSRLIAAIGISRRAIPESICPPLLNSTASNTMMHVGNERMYSAIRNTLPRNEQQYPPGVPPCPSCQQFQSREFLNSTQNGAPAYYPPMGKPPFPPHLRCRRNEEGLIAAAITAIHPHLSSSILGIGPIHLRTSS</sequence>
<reference evidence="2" key="1">
    <citation type="journal article" date="2020" name="Stud. Mycol.">
        <title>101 Dothideomycetes genomes: A test case for predicting lifestyles and emergence of pathogens.</title>
        <authorList>
            <person name="Haridas S."/>
            <person name="Albert R."/>
            <person name="Binder M."/>
            <person name="Bloem J."/>
            <person name="LaButti K."/>
            <person name="Salamov A."/>
            <person name="Andreopoulos B."/>
            <person name="Baker S."/>
            <person name="Barry K."/>
            <person name="Bills G."/>
            <person name="Bluhm B."/>
            <person name="Cannon C."/>
            <person name="Castanera R."/>
            <person name="Culley D."/>
            <person name="Daum C."/>
            <person name="Ezra D."/>
            <person name="Gonzalez J."/>
            <person name="Henrissat B."/>
            <person name="Kuo A."/>
            <person name="Liang C."/>
            <person name="Lipzen A."/>
            <person name="Lutzoni F."/>
            <person name="Magnuson J."/>
            <person name="Mondo S."/>
            <person name="Nolan M."/>
            <person name="Ohm R."/>
            <person name="Pangilinan J."/>
            <person name="Park H.-J."/>
            <person name="Ramirez L."/>
            <person name="Alfaro M."/>
            <person name="Sun H."/>
            <person name="Tritt A."/>
            <person name="Yoshinaga Y."/>
            <person name="Zwiers L.-H."/>
            <person name="Turgeon B."/>
            <person name="Goodwin S."/>
            <person name="Spatafora J."/>
            <person name="Crous P."/>
            <person name="Grigoriev I."/>
        </authorList>
    </citation>
    <scope>NUCLEOTIDE SEQUENCE [LARGE SCALE GENOMIC DNA]</scope>
    <source>
        <strain evidence="2">CBS 304.66</strain>
    </source>
</reference>
<gene>
    <name evidence="1" type="ORF">CC78DRAFT_578029</name>
</gene>
<keyword evidence="2" id="KW-1185">Reference proteome</keyword>
<dbReference type="Proteomes" id="UP000800093">
    <property type="component" value="Unassembled WGS sequence"/>
</dbReference>